<protein>
    <submittedName>
        <fullName evidence="2">Uncharacterized protein</fullName>
    </submittedName>
</protein>
<accession>A0A2P6SC26</accession>
<dbReference type="EMBL" id="PDCK01000039">
    <property type="protein sequence ID" value="PRQ56217.1"/>
    <property type="molecule type" value="Genomic_DNA"/>
</dbReference>
<sequence>MTTNELRRGSSRCQDQIEANKFGRQATQAGDWTNKDRRFPFS</sequence>
<dbReference type="Proteomes" id="UP000238479">
    <property type="component" value="Chromosome 1"/>
</dbReference>
<dbReference type="Gramene" id="PRQ56217">
    <property type="protein sequence ID" value="PRQ56217"/>
    <property type="gene ID" value="RchiOBHm_Chr1g0333371"/>
</dbReference>
<organism evidence="2 3">
    <name type="scientific">Rosa chinensis</name>
    <name type="common">China rose</name>
    <dbReference type="NCBI Taxonomy" id="74649"/>
    <lineage>
        <taxon>Eukaryota</taxon>
        <taxon>Viridiplantae</taxon>
        <taxon>Streptophyta</taxon>
        <taxon>Embryophyta</taxon>
        <taxon>Tracheophyta</taxon>
        <taxon>Spermatophyta</taxon>
        <taxon>Magnoliopsida</taxon>
        <taxon>eudicotyledons</taxon>
        <taxon>Gunneridae</taxon>
        <taxon>Pentapetalae</taxon>
        <taxon>rosids</taxon>
        <taxon>fabids</taxon>
        <taxon>Rosales</taxon>
        <taxon>Rosaceae</taxon>
        <taxon>Rosoideae</taxon>
        <taxon>Rosoideae incertae sedis</taxon>
        <taxon>Rosa</taxon>
    </lineage>
</organism>
<comment type="caution">
    <text evidence="2">The sequence shown here is derived from an EMBL/GenBank/DDBJ whole genome shotgun (WGS) entry which is preliminary data.</text>
</comment>
<reference evidence="2 3" key="1">
    <citation type="journal article" date="2018" name="Nat. Genet.">
        <title>The Rosa genome provides new insights in the design of modern roses.</title>
        <authorList>
            <person name="Bendahmane M."/>
        </authorList>
    </citation>
    <scope>NUCLEOTIDE SEQUENCE [LARGE SCALE GENOMIC DNA]</scope>
    <source>
        <strain evidence="3">cv. Old Blush</strain>
    </source>
</reference>
<evidence type="ECO:0000256" key="1">
    <source>
        <dbReference type="SAM" id="MobiDB-lite"/>
    </source>
</evidence>
<evidence type="ECO:0000313" key="2">
    <source>
        <dbReference type="EMBL" id="PRQ56217.1"/>
    </source>
</evidence>
<feature type="compositionally biased region" description="Basic and acidic residues" evidence="1">
    <location>
        <begin position="33"/>
        <end position="42"/>
    </location>
</feature>
<feature type="region of interest" description="Disordered" evidence="1">
    <location>
        <begin position="1"/>
        <end position="42"/>
    </location>
</feature>
<name>A0A2P6SC26_ROSCH</name>
<evidence type="ECO:0000313" key="3">
    <source>
        <dbReference type="Proteomes" id="UP000238479"/>
    </source>
</evidence>
<keyword evidence="3" id="KW-1185">Reference proteome</keyword>
<gene>
    <name evidence="2" type="ORF">RchiOBHm_Chr1g0333371</name>
</gene>
<dbReference type="AlphaFoldDB" id="A0A2P6SC26"/>
<proteinExistence type="predicted"/>